<name>L7VYL4_9BACT</name>
<dbReference type="AlphaFoldDB" id="L7VYL4"/>
<evidence type="ECO:0000313" key="2">
    <source>
        <dbReference type="EMBL" id="AGC72784.1"/>
    </source>
</evidence>
<dbReference type="InterPro" id="IPR055259">
    <property type="entry name" value="YkvP/CgeB_Glyco_trans-like"/>
</dbReference>
<protein>
    <submittedName>
        <fullName evidence="2">CgeB family protein</fullName>
    </submittedName>
</protein>
<organism evidence="2">
    <name type="scientific">uncultured bacterium A1Q1_fos_2101</name>
    <dbReference type="NCBI Taxonomy" id="1256561"/>
    <lineage>
        <taxon>Bacteria</taxon>
        <taxon>environmental samples</taxon>
    </lineage>
</organism>
<evidence type="ECO:0000259" key="1">
    <source>
        <dbReference type="Pfam" id="PF13524"/>
    </source>
</evidence>
<sequence>MGWTKGLAKAGVTVREFNLNKRLELWTRAQIDGTNLFNFDAALDITKEGLYGQLWAFDPDVVVITSGFFTEPEMIDRIRSKGKLVVMIHTESPYEDDRQVALAAHCDVNVVNDPTNIDRFNQVAPTVYIPHAYDPDVHHARGGHRKFDFSFIGTGYGSRVEWFEQVVWPSDAKVLFGGNWQTIDDGSPLAPFVMTQRDECVDNTETAAIYRSTVCSLNRYRREADRPELAEGWSMGPREVELAACGVFFGRDPRPESDQVFPMLPVVEHPGELSDLLAWAKAHPDLRQRAADEAAAAIADRTFENNAKRLLDVLDV</sequence>
<dbReference type="EMBL" id="JX649911">
    <property type="protein sequence ID" value="AGC72784.1"/>
    <property type="molecule type" value="Genomic_DNA"/>
</dbReference>
<accession>L7VYL4</accession>
<dbReference type="Pfam" id="PF13524">
    <property type="entry name" value="Glyco_trans_1_2"/>
    <property type="match status" value="1"/>
</dbReference>
<proteinExistence type="predicted"/>
<feature type="domain" description="Spore protein YkvP/CgeB glycosyl transferase-like" evidence="1">
    <location>
        <begin position="175"/>
        <end position="312"/>
    </location>
</feature>
<reference evidence="2" key="1">
    <citation type="submission" date="2012-09" db="EMBL/GenBank/DDBJ databases">
        <title>Metagenomic Characterization of a Microbial Community in Wastewater Detects High Levels of Antibiotic Resistance.</title>
        <authorList>
            <person name="Abrams M."/>
            <person name="Caldwell A."/>
            <person name="Vandaei E."/>
            <person name="Lee W."/>
            <person name="Perrott J."/>
            <person name="Khan S.Y."/>
            <person name="Ta J."/>
            <person name="Romero D."/>
            <person name="Nguyen V."/>
            <person name="Pourmand N."/>
            <person name="Ouverney C.C."/>
        </authorList>
    </citation>
    <scope>NUCLEOTIDE SEQUENCE</scope>
</reference>